<accession>A0A4C1Z4K7</accession>
<dbReference type="AlphaFoldDB" id="A0A4C1Z4K7"/>
<keyword evidence="3" id="KW-1185">Reference proteome</keyword>
<gene>
    <name evidence="2" type="ORF">EVAR_62186_1</name>
</gene>
<comment type="caution">
    <text evidence="2">The sequence shown here is derived from an EMBL/GenBank/DDBJ whole genome shotgun (WGS) entry which is preliminary data.</text>
</comment>
<dbReference type="EMBL" id="BGZK01001549">
    <property type="protein sequence ID" value="GBP82133.1"/>
    <property type="molecule type" value="Genomic_DNA"/>
</dbReference>
<reference evidence="2 3" key="1">
    <citation type="journal article" date="2019" name="Commun. Biol.">
        <title>The bagworm genome reveals a unique fibroin gene that provides high tensile strength.</title>
        <authorList>
            <person name="Kono N."/>
            <person name="Nakamura H."/>
            <person name="Ohtoshi R."/>
            <person name="Tomita M."/>
            <person name="Numata K."/>
            <person name="Arakawa K."/>
        </authorList>
    </citation>
    <scope>NUCLEOTIDE SEQUENCE [LARGE SCALE GENOMIC DNA]</scope>
</reference>
<protein>
    <submittedName>
        <fullName evidence="2">Uncharacterized protein</fullName>
    </submittedName>
</protein>
<feature type="region of interest" description="Disordered" evidence="1">
    <location>
        <begin position="48"/>
        <end position="100"/>
    </location>
</feature>
<dbReference type="Proteomes" id="UP000299102">
    <property type="component" value="Unassembled WGS sequence"/>
</dbReference>
<sequence>MLIALASFSVQIRAVTDSRIEIAHRTRNRIQSRDRDRNQKWVRVRNRVFAQNYNQEQNPSKKQHRDRNLKLDRDRKSNRNLLTSTPDSESKAEPRLESNEIVIKNTTEARIENDIVMGS</sequence>
<proteinExistence type="predicted"/>
<evidence type="ECO:0000256" key="1">
    <source>
        <dbReference type="SAM" id="MobiDB-lite"/>
    </source>
</evidence>
<name>A0A4C1Z4K7_EUMVA</name>
<evidence type="ECO:0000313" key="2">
    <source>
        <dbReference type="EMBL" id="GBP82133.1"/>
    </source>
</evidence>
<evidence type="ECO:0000313" key="3">
    <source>
        <dbReference type="Proteomes" id="UP000299102"/>
    </source>
</evidence>
<organism evidence="2 3">
    <name type="scientific">Eumeta variegata</name>
    <name type="common">Bagworm moth</name>
    <name type="synonym">Eumeta japonica</name>
    <dbReference type="NCBI Taxonomy" id="151549"/>
    <lineage>
        <taxon>Eukaryota</taxon>
        <taxon>Metazoa</taxon>
        <taxon>Ecdysozoa</taxon>
        <taxon>Arthropoda</taxon>
        <taxon>Hexapoda</taxon>
        <taxon>Insecta</taxon>
        <taxon>Pterygota</taxon>
        <taxon>Neoptera</taxon>
        <taxon>Endopterygota</taxon>
        <taxon>Lepidoptera</taxon>
        <taxon>Glossata</taxon>
        <taxon>Ditrysia</taxon>
        <taxon>Tineoidea</taxon>
        <taxon>Psychidae</taxon>
        <taxon>Oiketicinae</taxon>
        <taxon>Eumeta</taxon>
    </lineage>
</organism>
<feature type="compositionally biased region" description="Basic and acidic residues" evidence="1">
    <location>
        <begin position="88"/>
        <end position="98"/>
    </location>
</feature>
<feature type="compositionally biased region" description="Polar residues" evidence="1">
    <location>
        <begin position="49"/>
        <end position="60"/>
    </location>
</feature>
<feature type="compositionally biased region" description="Basic and acidic residues" evidence="1">
    <location>
        <begin position="66"/>
        <end position="77"/>
    </location>
</feature>